<keyword evidence="2" id="KW-1185">Reference proteome</keyword>
<comment type="caution">
    <text evidence="1">The sequence shown here is derived from an EMBL/GenBank/DDBJ whole genome shotgun (WGS) entry which is preliminary data.</text>
</comment>
<dbReference type="Proteomes" id="UP000716291">
    <property type="component" value="Unassembled WGS sequence"/>
</dbReference>
<evidence type="ECO:0000313" key="2">
    <source>
        <dbReference type="Proteomes" id="UP000716291"/>
    </source>
</evidence>
<dbReference type="OrthoDB" id="10270817at2759"/>
<proteinExistence type="predicted"/>
<reference evidence="1" key="1">
    <citation type="journal article" date="2020" name="Microb. Genom.">
        <title>Genetic diversity of clinical and environmental Mucorales isolates obtained from an investigation of mucormycosis cases among solid organ transplant recipients.</title>
        <authorList>
            <person name="Nguyen M.H."/>
            <person name="Kaul D."/>
            <person name="Muto C."/>
            <person name="Cheng S.J."/>
            <person name="Richter R.A."/>
            <person name="Bruno V.M."/>
            <person name="Liu G."/>
            <person name="Beyhan S."/>
            <person name="Sundermann A.J."/>
            <person name="Mounaud S."/>
            <person name="Pasculle A.W."/>
            <person name="Nierman W.C."/>
            <person name="Driscoll E."/>
            <person name="Cumbie R."/>
            <person name="Clancy C.J."/>
            <person name="Dupont C.L."/>
        </authorList>
    </citation>
    <scope>NUCLEOTIDE SEQUENCE</scope>
    <source>
        <strain evidence="1">GL11</strain>
    </source>
</reference>
<sequence>MQDLRGAILEQVPDTSVTGTESSKLLCKQVILGLLHKGCKEKLTSQKTIKTGWVEEIVVENPHFLNQYYIMKEHHVSEHDHWFVNVVVGRSKKDNYLCVIVGANDIRAGQSTLNEIDPLYKSSLEYFEMDECQLRDLEQSLKEQILTKK</sequence>
<dbReference type="EMBL" id="JAANQT010003070">
    <property type="protein sequence ID" value="KAG1301465.1"/>
    <property type="molecule type" value="Genomic_DNA"/>
</dbReference>
<organism evidence="1 2">
    <name type="scientific">Rhizopus oryzae</name>
    <name type="common">Mucormycosis agent</name>
    <name type="synonym">Rhizopus arrhizus var. delemar</name>
    <dbReference type="NCBI Taxonomy" id="64495"/>
    <lineage>
        <taxon>Eukaryota</taxon>
        <taxon>Fungi</taxon>
        <taxon>Fungi incertae sedis</taxon>
        <taxon>Mucoromycota</taxon>
        <taxon>Mucoromycotina</taxon>
        <taxon>Mucoromycetes</taxon>
        <taxon>Mucorales</taxon>
        <taxon>Mucorineae</taxon>
        <taxon>Rhizopodaceae</taxon>
        <taxon>Rhizopus</taxon>
    </lineage>
</organism>
<evidence type="ECO:0000313" key="1">
    <source>
        <dbReference type="EMBL" id="KAG1301465.1"/>
    </source>
</evidence>
<protein>
    <submittedName>
        <fullName evidence="1">Uncharacterized protein</fullName>
    </submittedName>
</protein>
<accession>A0A9P7BM53</accession>
<dbReference type="AlphaFoldDB" id="A0A9P7BM53"/>
<name>A0A9P7BM53_RHIOR</name>
<gene>
    <name evidence="1" type="ORF">G6F64_011778</name>
</gene>